<dbReference type="AlphaFoldDB" id="A0A178EY89"/>
<evidence type="ECO:0000313" key="2">
    <source>
        <dbReference type="EMBL" id="OAL64705.1"/>
    </source>
</evidence>
<evidence type="ECO:0000313" key="3">
    <source>
        <dbReference type="Proteomes" id="UP000243015"/>
    </source>
</evidence>
<name>A0A178EY89_TRIRU</name>
<feature type="compositionally biased region" description="Polar residues" evidence="1">
    <location>
        <begin position="239"/>
        <end position="248"/>
    </location>
</feature>
<comment type="caution">
    <text evidence="2">The sequence shown here is derived from an EMBL/GenBank/DDBJ whole genome shotgun (WGS) entry which is preliminary data.</text>
</comment>
<evidence type="ECO:0000256" key="1">
    <source>
        <dbReference type="SAM" id="MobiDB-lite"/>
    </source>
</evidence>
<feature type="region of interest" description="Disordered" evidence="1">
    <location>
        <begin position="1"/>
        <end position="20"/>
    </location>
</feature>
<gene>
    <name evidence="2" type="ORF">A7C99_4139</name>
</gene>
<sequence length="248" mass="27517">MSAAYSRCAARQPNSENTQVNVSSKTHGISANIYGRGDRSLGDRPCHVGLAVYEIGSNICEMHHIRCPQDDQYIYDRRTQPLEDSVFRGRCELTQLSKPEKQQASQILEKFGLDSTNIPEVGVGNCQDWLAGVVKELERHGILPDGEGNYWRNMINLTSDQMKKRCEGDGKQWVDGPGQIPFSGVPDARYSDREEGNVGKLAHGSIIEGKLEPLFASISGLGPSTSEDNDPQRPYVSSPFFSQKKSQR</sequence>
<feature type="region of interest" description="Disordered" evidence="1">
    <location>
        <begin position="218"/>
        <end position="248"/>
    </location>
</feature>
<dbReference type="VEuPathDB" id="FungiDB:TERG_05111"/>
<reference evidence="2 3" key="1">
    <citation type="submission" date="2016-05" db="EMBL/GenBank/DDBJ databases">
        <title>Genome sequencing of Trichophyton rubrum CMCC(F)T1i isolated from hair.</title>
        <authorList>
            <person name="Zhan P."/>
            <person name="Tao Y."/>
            <person name="Liu W."/>
        </authorList>
    </citation>
    <scope>NUCLEOTIDE SEQUENCE [LARGE SCALE GENOMIC DNA]</scope>
    <source>
        <strain evidence="3">CMCC(F)T1i</strain>
    </source>
</reference>
<dbReference type="EMBL" id="LHPM01000015">
    <property type="protein sequence ID" value="OAL64705.1"/>
    <property type="molecule type" value="Genomic_DNA"/>
</dbReference>
<organism evidence="2 3">
    <name type="scientific">Trichophyton rubrum</name>
    <name type="common">Athlete's foot fungus</name>
    <name type="synonym">Epidermophyton rubrum</name>
    <dbReference type="NCBI Taxonomy" id="5551"/>
    <lineage>
        <taxon>Eukaryota</taxon>
        <taxon>Fungi</taxon>
        <taxon>Dikarya</taxon>
        <taxon>Ascomycota</taxon>
        <taxon>Pezizomycotina</taxon>
        <taxon>Eurotiomycetes</taxon>
        <taxon>Eurotiomycetidae</taxon>
        <taxon>Onygenales</taxon>
        <taxon>Arthrodermataceae</taxon>
        <taxon>Trichophyton</taxon>
    </lineage>
</organism>
<dbReference type="Proteomes" id="UP000243015">
    <property type="component" value="Unassembled WGS sequence"/>
</dbReference>
<protein>
    <submittedName>
        <fullName evidence="2">Uncharacterized protein</fullName>
    </submittedName>
</protein>
<accession>A0A178EY89</accession>
<proteinExistence type="predicted"/>